<dbReference type="KEGG" id="chrm:FYK34_13640"/>
<evidence type="ECO:0008006" key="4">
    <source>
        <dbReference type="Google" id="ProtNLM"/>
    </source>
</evidence>
<dbReference type="RefSeq" id="WP_149297268.1">
    <property type="nucleotide sequence ID" value="NZ_CP043473.1"/>
</dbReference>
<gene>
    <name evidence="2" type="ORF">FYK34_13640</name>
</gene>
<dbReference type="AlphaFoldDB" id="A0A5C1DL75"/>
<reference evidence="2 3" key="1">
    <citation type="submission" date="2019-08" db="EMBL/GenBank/DDBJ databases">
        <title>Chromobacterium paludis, a novel bacterium isolated from a Maryland marsh pond.</title>
        <authorList>
            <person name="Blackburn M.B."/>
            <person name="Gundersen-Rindal D.E."/>
        </authorList>
    </citation>
    <scope>NUCLEOTIDE SEQUENCE [LARGE SCALE GENOMIC DNA]</scope>
    <source>
        <strain evidence="3">IIBBL 257-1</strain>
    </source>
</reference>
<organism evidence="2 3">
    <name type="scientific">Chromobacterium paludis</name>
    <dbReference type="NCBI Taxonomy" id="2605945"/>
    <lineage>
        <taxon>Bacteria</taxon>
        <taxon>Pseudomonadati</taxon>
        <taxon>Pseudomonadota</taxon>
        <taxon>Betaproteobacteria</taxon>
        <taxon>Neisseriales</taxon>
        <taxon>Chromobacteriaceae</taxon>
        <taxon>Chromobacterium</taxon>
    </lineage>
</organism>
<feature type="signal peptide" evidence="1">
    <location>
        <begin position="1"/>
        <end position="20"/>
    </location>
</feature>
<dbReference type="Proteomes" id="UP000322079">
    <property type="component" value="Chromosome"/>
</dbReference>
<keyword evidence="1" id="KW-0732">Signal</keyword>
<feature type="chain" id="PRO_5023102166" description="DUF4097 domain-containing protein" evidence="1">
    <location>
        <begin position="21"/>
        <end position="253"/>
    </location>
</feature>
<protein>
    <recommendedName>
        <fullName evidence="4">DUF4097 domain-containing protein</fullName>
    </recommendedName>
</protein>
<evidence type="ECO:0000256" key="1">
    <source>
        <dbReference type="SAM" id="SignalP"/>
    </source>
</evidence>
<dbReference type="EMBL" id="CP043473">
    <property type="protein sequence ID" value="QEL56528.1"/>
    <property type="molecule type" value="Genomic_DNA"/>
</dbReference>
<keyword evidence="3" id="KW-1185">Reference proteome</keyword>
<evidence type="ECO:0000313" key="3">
    <source>
        <dbReference type="Proteomes" id="UP000322079"/>
    </source>
</evidence>
<proteinExistence type="predicted"/>
<evidence type="ECO:0000313" key="2">
    <source>
        <dbReference type="EMBL" id="QEL56528.1"/>
    </source>
</evidence>
<name>A0A5C1DL75_9NEIS</name>
<sequence>MKPVIHIACCLLLAAGAARAEDAAGIDSLKFRGDALKLELSANAAKPYQLNLEKRNWSDSRCKVDIVRNGGELSFLIDLGQAASDRCGLAIKGNVKPGKRVDVDLSAFEGDLNGDFDSVRMHGQALKLDLKGKARAVKLDGNAVTADLAGTFDALQAKGEALKLDFQGASPALTLNGQMVKADVNLRGAQPSGTVNVQGQAVKLDLSTSRQAKLDYQVQGQASRVDGDKINTPGAPLKLRVSGQAVKVSLDQD</sequence>
<accession>A0A5C1DL75</accession>